<gene>
    <name evidence="7" type="ORF">DUT91_12935</name>
</gene>
<evidence type="ECO:0000256" key="3">
    <source>
        <dbReference type="ARBA" id="ARBA00022692"/>
    </source>
</evidence>
<feature type="transmembrane region" description="Helical" evidence="6">
    <location>
        <begin position="148"/>
        <end position="178"/>
    </location>
</feature>
<comment type="subcellular location">
    <subcellularLocation>
        <location evidence="1">Cell membrane</location>
        <topology evidence="1">Multi-pass membrane protein</topology>
    </subcellularLocation>
</comment>
<organism evidence="7 8">
    <name type="scientific">Phyllobacterium salinisoli</name>
    <dbReference type="NCBI Taxonomy" id="1899321"/>
    <lineage>
        <taxon>Bacteria</taxon>
        <taxon>Pseudomonadati</taxon>
        <taxon>Pseudomonadota</taxon>
        <taxon>Alphaproteobacteria</taxon>
        <taxon>Hyphomicrobiales</taxon>
        <taxon>Phyllobacteriaceae</taxon>
        <taxon>Phyllobacterium</taxon>
    </lineage>
</organism>
<dbReference type="Pfam" id="PF01810">
    <property type="entry name" value="LysE"/>
    <property type="match status" value="1"/>
</dbReference>
<evidence type="ECO:0000313" key="7">
    <source>
        <dbReference type="EMBL" id="RCS23214.1"/>
    </source>
</evidence>
<comment type="caution">
    <text evidence="7">The sequence shown here is derived from an EMBL/GenBank/DDBJ whole genome shotgun (WGS) entry which is preliminary data.</text>
</comment>
<dbReference type="EMBL" id="QOZG01000005">
    <property type="protein sequence ID" value="RCS23214.1"/>
    <property type="molecule type" value="Genomic_DNA"/>
</dbReference>
<accession>A0A368K220</accession>
<evidence type="ECO:0000256" key="2">
    <source>
        <dbReference type="ARBA" id="ARBA00022475"/>
    </source>
</evidence>
<dbReference type="PIRSF" id="PIRSF006324">
    <property type="entry name" value="LeuE"/>
    <property type="match status" value="1"/>
</dbReference>
<keyword evidence="4 6" id="KW-1133">Transmembrane helix</keyword>
<sequence>MPSHELFIAFLATTALFAFIPGPAMLYAAAQAMARGRWSGLMAALGIHLGGYVHVIAAAAGLSVLFHAVPVLYLVVKFAGAAYLVWLGISLFRARAQGEEAAVPGILPKSGRRAFLESVTVEVLNPKTAIFFMAFLPQFIDPSATLPVWFQFVFLGTIVNLMFSFTDVVSVVLAGAVINRLRRSSGAQRLMQRAGGAMIVGLGVHLAFHKS</sequence>
<dbReference type="RefSeq" id="WP_114440829.1">
    <property type="nucleotide sequence ID" value="NZ_QOZG01000005.1"/>
</dbReference>
<proteinExistence type="predicted"/>
<dbReference type="GO" id="GO:0015171">
    <property type="term" value="F:amino acid transmembrane transporter activity"/>
    <property type="evidence" value="ECO:0007669"/>
    <property type="project" value="TreeGrafter"/>
</dbReference>
<dbReference type="Proteomes" id="UP000253420">
    <property type="component" value="Unassembled WGS sequence"/>
</dbReference>
<protein>
    <submittedName>
        <fullName evidence="7">LysE family translocator</fullName>
    </submittedName>
</protein>
<dbReference type="OrthoDB" id="9807053at2"/>
<keyword evidence="2" id="KW-1003">Cell membrane</keyword>
<evidence type="ECO:0000313" key="8">
    <source>
        <dbReference type="Proteomes" id="UP000253420"/>
    </source>
</evidence>
<feature type="transmembrane region" description="Helical" evidence="6">
    <location>
        <begin position="6"/>
        <end position="29"/>
    </location>
</feature>
<evidence type="ECO:0000256" key="1">
    <source>
        <dbReference type="ARBA" id="ARBA00004651"/>
    </source>
</evidence>
<dbReference type="InterPro" id="IPR001123">
    <property type="entry name" value="LeuE-type"/>
</dbReference>
<feature type="transmembrane region" description="Helical" evidence="6">
    <location>
        <begin position="41"/>
        <end position="65"/>
    </location>
</feature>
<feature type="transmembrane region" description="Helical" evidence="6">
    <location>
        <begin position="71"/>
        <end position="93"/>
    </location>
</feature>
<dbReference type="AlphaFoldDB" id="A0A368K220"/>
<reference evidence="7 8" key="1">
    <citation type="submission" date="2018-07" db="EMBL/GenBank/DDBJ databases">
        <title>The draft genome of Phyllobacterium salinisoli.</title>
        <authorList>
            <person name="Liu L."/>
            <person name="Li L."/>
            <person name="Zhang X."/>
            <person name="Liang L."/>
        </authorList>
    </citation>
    <scope>NUCLEOTIDE SEQUENCE [LARGE SCALE GENOMIC DNA]</scope>
    <source>
        <strain evidence="7 8">LLAN61</strain>
    </source>
</reference>
<dbReference type="PANTHER" id="PTHR30086">
    <property type="entry name" value="ARGININE EXPORTER PROTEIN ARGO"/>
    <property type="match status" value="1"/>
</dbReference>
<keyword evidence="3 6" id="KW-0812">Transmembrane</keyword>
<dbReference type="GO" id="GO:0005886">
    <property type="term" value="C:plasma membrane"/>
    <property type="evidence" value="ECO:0007669"/>
    <property type="project" value="UniProtKB-SubCell"/>
</dbReference>
<evidence type="ECO:0000256" key="5">
    <source>
        <dbReference type="ARBA" id="ARBA00023136"/>
    </source>
</evidence>
<evidence type="ECO:0000256" key="6">
    <source>
        <dbReference type="SAM" id="Phobius"/>
    </source>
</evidence>
<keyword evidence="8" id="KW-1185">Reference proteome</keyword>
<dbReference type="PANTHER" id="PTHR30086:SF20">
    <property type="entry name" value="ARGININE EXPORTER PROTEIN ARGO-RELATED"/>
    <property type="match status" value="1"/>
</dbReference>
<name>A0A368K220_9HYPH</name>
<keyword evidence="5 6" id="KW-0472">Membrane</keyword>
<evidence type="ECO:0000256" key="4">
    <source>
        <dbReference type="ARBA" id="ARBA00022989"/>
    </source>
</evidence>